<dbReference type="InterPro" id="IPR024079">
    <property type="entry name" value="MetalloPept_cat_dom_sf"/>
</dbReference>
<proteinExistence type="predicted"/>
<evidence type="ECO:0000259" key="8">
    <source>
        <dbReference type="PROSITE" id="PS50215"/>
    </source>
</evidence>
<feature type="binding site" evidence="4">
    <location>
        <position position="354"/>
    </location>
    <ligand>
        <name>Zn(2+)</name>
        <dbReference type="ChEBI" id="CHEBI:29105"/>
        <note>catalytic</note>
    </ligand>
</feature>
<dbReference type="InterPro" id="IPR001762">
    <property type="entry name" value="Disintegrin_dom"/>
</dbReference>
<keyword evidence="5" id="KW-0472">Membrane</keyword>
<dbReference type="PROSITE" id="PS50215">
    <property type="entry name" value="ADAM_MEPRO"/>
    <property type="match status" value="1"/>
</dbReference>
<feature type="binding site" evidence="4">
    <location>
        <position position="350"/>
    </location>
    <ligand>
        <name>Zn(2+)</name>
        <dbReference type="ChEBI" id="CHEBI:29105"/>
        <note>catalytic</note>
    </ligand>
</feature>
<dbReference type="Proteomes" id="UP000716291">
    <property type="component" value="Unassembled WGS sequence"/>
</dbReference>
<keyword evidence="1" id="KW-1015">Disulfide bond</keyword>
<evidence type="ECO:0000259" key="7">
    <source>
        <dbReference type="PROSITE" id="PS50214"/>
    </source>
</evidence>
<evidence type="ECO:0000256" key="5">
    <source>
        <dbReference type="SAM" id="Phobius"/>
    </source>
</evidence>
<dbReference type="InterPro" id="IPR036436">
    <property type="entry name" value="Disintegrin_dom_sf"/>
</dbReference>
<dbReference type="Pfam" id="PF13688">
    <property type="entry name" value="Reprolysin_5"/>
    <property type="match status" value="1"/>
</dbReference>
<dbReference type="GO" id="GO:0004222">
    <property type="term" value="F:metalloendopeptidase activity"/>
    <property type="evidence" value="ECO:0007669"/>
    <property type="project" value="InterPro"/>
</dbReference>
<dbReference type="OrthoDB" id="5951731at2759"/>
<dbReference type="SUPFAM" id="SSF57552">
    <property type="entry name" value="Blood coagulation inhibitor (disintegrin)"/>
    <property type="match status" value="1"/>
</dbReference>
<evidence type="ECO:0000256" key="6">
    <source>
        <dbReference type="SAM" id="SignalP"/>
    </source>
</evidence>
<dbReference type="SUPFAM" id="SSF55486">
    <property type="entry name" value="Metalloproteases ('zincins'), catalytic domain"/>
    <property type="match status" value="1"/>
</dbReference>
<keyword evidence="4" id="KW-0479">Metal-binding</keyword>
<dbReference type="Pfam" id="PF00200">
    <property type="entry name" value="Disintegrin"/>
    <property type="match status" value="1"/>
</dbReference>
<dbReference type="PROSITE" id="PS50214">
    <property type="entry name" value="DISINTEGRIN_2"/>
    <property type="match status" value="1"/>
</dbReference>
<dbReference type="PANTHER" id="PTHR11905">
    <property type="entry name" value="ADAM A DISINTEGRIN AND METALLOPROTEASE DOMAIN"/>
    <property type="match status" value="1"/>
</dbReference>
<feature type="signal peptide" evidence="6">
    <location>
        <begin position="1"/>
        <end position="18"/>
    </location>
</feature>
<gene>
    <name evidence="9" type="ORF">G6F64_006276</name>
</gene>
<evidence type="ECO:0000256" key="3">
    <source>
        <dbReference type="ARBA" id="ARBA00074021"/>
    </source>
</evidence>
<comment type="caution">
    <text evidence="4">Lacks conserved residue(s) required for the propagation of feature annotation.</text>
</comment>
<protein>
    <recommendedName>
        <fullName evidence="3">Disintegrin and metalloproteinase domain-containing protein B</fullName>
    </recommendedName>
</protein>
<keyword evidence="5" id="KW-1133">Transmembrane helix</keyword>
<name>A0A9P6X8Z9_RHIOR</name>
<dbReference type="AlphaFoldDB" id="A0A9P6X8Z9"/>
<evidence type="ECO:0000313" key="9">
    <source>
        <dbReference type="EMBL" id="KAG1308124.1"/>
    </source>
</evidence>
<dbReference type="InterPro" id="IPR001590">
    <property type="entry name" value="Peptidase_M12B"/>
</dbReference>
<keyword evidence="5" id="KW-0812">Transmembrane</keyword>
<evidence type="ECO:0000313" key="10">
    <source>
        <dbReference type="Proteomes" id="UP000716291"/>
    </source>
</evidence>
<feature type="chain" id="PRO_5040516969" description="Disintegrin and metalloproteinase domain-containing protein B" evidence="6">
    <location>
        <begin position="19"/>
        <end position="666"/>
    </location>
</feature>
<evidence type="ECO:0000256" key="1">
    <source>
        <dbReference type="ARBA" id="ARBA00023157"/>
    </source>
</evidence>
<keyword evidence="10" id="KW-1185">Reference proteome</keyword>
<keyword evidence="4" id="KW-0862">Zinc</keyword>
<feature type="transmembrane region" description="Helical" evidence="5">
    <location>
        <begin position="615"/>
        <end position="638"/>
    </location>
</feature>
<dbReference type="Gene3D" id="3.40.390.10">
    <property type="entry name" value="Collagenase (Catalytic Domain)"/>
    <property type="match status" value="1"/>
</dbReference>
<dbReference type="GO" id="GO:0006508">
    <property type="term" value="P:proteolysis"/>
    <property type="evidence" value="ECO:0007669"/>
    <property type="project" value="InterPro"/>
</dbReference>
<reference evidence="9" key="1">
    <citation type="journal article" date="2020" name="Microb. Genom.">
        <title>Genetic diversity of clinical and environmental Mucorales isolates obtained from an investigation of mucormycosis cases among solid organ transplant recipients.</title>
        <authorList>
            <person name="Nguyen M.H."/>
            <person name="Kaul D."/>
            <person name="Muto C."/>
            <person name="Cheng S.J."/>
            <person name="Richter R.A."/>
            <person name="Bruno V.M."/>
            <person name="Liu G."/>
            <person name="Beyhan S."/>
            <person name="Sundermann A.J."/>
            <person name="Mounaud S."/>
            <person name="Pasculle A.W."/>
            <person name="Nierman W.C."/>
            <person name="Driscoll E."/>
            <person name="Cumbie R."/>
            <person name="Clancy C.J."/>
            <person name="Dupont C.L."/>
        </authorList>
    </citation>
    <scope>NUCLEOTIDE SEQUENCE</scope>
    <source>
        <strain evidence="9">GL11</strain>
    </source>
</reference>
<accession>A0A9P6X8Z9</accession>
<dbReference type="SMART" id="SM00050">
    <property type="entry name" value="DISIN"/>
    <property type="match status" value="1"/>
</dbReference>
<feature type="binding site" evidence="4">
    <location>
        <position position="360"/>
    </location>
    <ligand>
        <name>Zn(2+)</name>
        <dbReference type="ChEBI" id="CHEBI:29105"/>
        <note>catalytic</note>
    </ligand>
</feature>
<comment type="function">
    <text evidence="2">Probable zinc protease.</text>
</comment>
<keyword evidence="6" id="KW-0732">Signal</keyword>
<dbReference type="PANTHER" id="PTHR11905:SF159">
    <property type="entry name" value="ADAM METALLOPROTEASE"/>
    <property type="match status" value="1"/>
</dbReference>
<evidence type="ECO:0000256" key="4">
    <source>
        <dbReference type="PROSITE-ProRule" id="PRU00276"/>
    </source>
</evidence>
<dbReference type="FunFam" id="4.10.70.10:FF:000003">
    <property type="entry name" value="Disintegrin and metalloproteinase domain-containing protein 17"/>
    <property type="match status" value="1"/>
</dbReference>
<feature type="active site" evidence="4">
    <location>
        <position position="351"/>
    </location>
</feature>
<sequence length="666" mass="73641">MNFIFYLSCIIAFLVVQGYCLSDHKINQAQNLSIISATTYPSGQLRLTINAFDTNYDLHLEPNHDLFHPQAVIYQDGQSFPMISEGAYKGHVNYANTTLGWARILIQKRQDQSLLIEGAFRIHEDIHHIKSRDAYHRVKRFNDPNVHKDSMVVYRNSGTIWSNQASHHQCGINKLPIIDEKRDIAKRTEKGCPIAKKINYMGVAADCTYVQYYKSKEAARLQILNDFNIASALFEETFNVALGLINMTIMDPLCPSKVSIDWNRACEPDYSLYDRLSDFSLWRNRLGDDGAGLWHLMTNCPVGLEVGLAWLGQLCNTGLSEQTEDDGKVRYVSGTSVSSITQDEWKIVAHEIGHSFGAIHDCNASSCPCSSDNCASCCSLSETQCSAEGAFIMNPTSNSSVERFSPCSINTVCSLLPSIATCLSDPQQGSRHSLRLGTCGNGIREEGEDCDTGGKESDCCDVKTCKFINHAVCEDLNDACCHQCQVRPSTFMCRPSLSPCDQAEYCTGTLPTCPPDRYEKDGTICSNMDSLRCASGQCTSRDQQCLARGYTMNITRACSVSKEECKMLCEYPDDSTKCTLFSADFLDGTLCGTDGKCLNGLCLEAQGTQPSLSPAVLVTVIMTTVVLLLSSFGCWLWIKKKKSRKQQSPQLSACSSLTLVDNCVCK</sequence>
<comment type="caution">
    <text evidence="9">The sequence shown here is derived from an EMBL/GenBank/DDBJ whole genome shotgun (WGS) entry which is preliminary data.</text>
</comment>
<organism evidence="9 10">
    <name type="scientific">Rhizopus oryzae</name>
    <name type="common">Mucormycosis agent</name>
    <name type="synonym">Rhizopus arrhizus var. delemar</name>
    <dbReference type="NCBI Taxonomy" id="64495"/>
    <lineage>
        <taxon>Eukaryota</taxon>
        <taxon>Fungi</taxon>
        <taxon>Fungi incertae sedis</taxon>
        <taxon>Mucoromycota</taxon>
        <taxon>Mucoromycotina</taxon>
        <taxon>Mucoromycetes</taxon>
        <taxon>Mucorales</taxon>
        <taxon>Mucorineae</taxon>
        <taxon>Rhizopodaceae</taxon>
        <taxon>Rhizopus</taxon>
    </lineage>
</organism>
<feature type="domain" description="Peptidase M12B" evidence="8">
    <location>
        <begin position="196"/>
        <end position="416"/>
    </location>
</feature>
<dbReference type="EMBL" id="JAANQT010000825">
    <property type="protein sequence ID" value="KAG1308124.1"/>
    <property type="molecule type" value="Genomic_DNA"/>
</dbReference>
<dbReference type="GO" id="GO:0046872">
    <property type="term" value="F:metal ion binding"/>
    <property type="evidence" value="ECO:0007669"/>
    <property type="project" value="UniProtKB-KW"/>
</dbReference>
<dbReference type="Gene3D" id="4.10.70.10">
    <property type="entry name" value="Disintegrin domain"/>
    <property type="match status" value="1"/>
</dbReference>
<feature type="domain" description="Disintegrin" evidence="7">
    <location>
        <begin position="436"/>
        <end position="521"/>
    </location>
</feature>
<evidence type="ECO:0000256" key="2">
    <source>
        <dbReference type="ARBA" id="ARBA00056552"/>
    </source>
</evidence>